<dbReference type="SMART" id="SM00823">
    <property type="entry name" value="PKS_PP"/>
    <property type="match status" value="1"/>
</dbReference>
<gene>
    <name evidence="4" type="ORF">AGRA3207_003364</name>
</gene>
<keyword evidence="1" id="KW-0596">Phosphopantetheine</keyword>
<organism evidence="4 5">
    <name type="scientific">Actinomadura graeca</name>
    <dbReference type="NCBI Taxonomy" id="2750812"/>
    <lineage>
        <taxon>Bacteria</taxon>
        <taxon>Bacillati</taxon>
        <taxon>Actinomycetota</taxon>
        <taxon>Actinomycetes</taxon>
        <taxon>Streptosporangiales</taxon>
        <taxon>Thermomonosporaceae</taxon>
        <taxon>Actinomadura</taxon>
    </lineage>
</organism>
<evidence type="ECO:0000256" key="1">
    <source>
        <dbReference type="ARBA" id="ARBA00022450"/>
    </source>
</evidence>
<proteinExistence type="predicted"/>
<keyword evidence="2" id="KW-0597">Phosphoprotein</keyword>
<dbReference type="SUPFAM" id="SSF47336">
    <property type="entry name" value="ACP-like"/>
    <property type="match status" value="1"/>
</dbReference>
<dbReference type="InterPro" id="IPR020806">
    <property type="entry name" value="PKS_PP-bd"/>
</dbReference>
<name>A0ABX8QWL4_9ACTN</name>
<dbReference type="RefSeq" id="WP_231335608.1">
    <property type="nucleotide sequence ID" value="NZ_CP059572.1"/>
</dbReference>
<dbReference type="Proteomes" id="UP001049518">
    <property type="component" value="Chromosome"/>
</dbReference>
<dbReference type="PROSITE" id="PS50075">
    <property type="entry name" value="CARRIER"/>
    <property type="match status" value="1"/>
</dbReference>
<evidence type="ECO:0000313" key="5">
    <source>
        <dbReference type="Proteomes" id="UP001049518"/>
    </source>
</evidence>
<dbReference type="Pfam" id="PF00550">
    <property type="entry name" value="PP-binding"/>
    <property type="match status" value="1"/>
</dbReference>
<feature type="domain" description="Carrier" evidence="3">
    <location>
        <begin position="8"/>
        <end position="85"/>
    </location>
</feature>
<dbReference type="SMART" id="SM01294">
    <property type="entry name" value="PKS_PP_betabranch"/>
    <property type="match status" value="1"/>
</dbReference>
<dbReference type="InterPro" id="IPR009081">
    <property type="entry name" value="PP-bd_ACP"/>
</dbReference>
<accession>A0ABX8QWL4</accession>
<dbReference type="InterPro" id="IPR036736">
    <property type="entry name" value="ACP-like_sf"/>
</dbReference>
<dbReference type="Gene3D" id="1.10.1200.10">
    <property type="entry name" value="ACP-like"/>
    <property type="match status" value="1"/>
</dbReference>
<evidence type="ECO:0000259" key="3">
    <source>
        <dbReference type="PROSITE" id="PS50075"/>
    </source>
</evidence>
<reference evidence="4" key="1">
    <citation type="submission" date="2020-07" db="EMBL/GenBank/DDBJ databases">
        <authorList>
            <person name="Tarantini F.S."/>
            <person name="Hong K.W."/>
            <person name="Chan K.G."/>
        </authorList>
    </citation>
    <scope>NUCLEOTIDE SEQUENCE</scope>
    <source>
        <strain evidence="4">32-07</strain>
    </source>
</reference>
<protein>
    <submittedName>
        <fullName evidence="4">Acyl carrier protein</fullName>
    </submittedName>
</protein>
<evidence type="ECO:0000313" key="4">
    <source>
        <dbReference type="EMBL" id="QXJ22374.1"/>
    </source>
</evidence>
<keyword evidence="5" id="KW-1185">Reference proteome</keyword>
<sequence>MTESTLTTSTGELRTWLIQRIAEYLEKDPGEIDTEATFEAQGLDSMAALTLCDDIEDQMGLVVEPTLAWDHPTIDELAEFLVTTAAEEH</sequence>
<dbReference type="EMBL" id="CP059572">
    <property type="protein sequence ID" value="QXJ22374.1"/>
    <property type="molecule type" value="Genomic_DNA"/>
</dbReference>
<evidence type="ECO:0000256" key="2">
    <source>
        <dbReference type="ARBA" id="ARBA00022553"/>
    </source>
</evidence>